<name>A0ABS8G3M6_9ALTE</name>
<keyword evidence="2" id="KW-1185">Reference proteome</keyword>
<dbReference type="RefSeq" id="WP_229157029.1">
    <property type="nucleotide sequence ID" value="NZ_JAJEWP010000001.1"/>
</dbReference>
<evidence type="ECO:0000313" key="2">
    <source>
        <dbReference type="Proteomes" id="UP001520878"/>
    </source>
</evidence>
<dbReference type="Pfam" id="PF13692">
    <property type="entry name" value="Glyco_trans_1_4"/>
    <property type="match status" value="1"/>
</dbReference>
<dbReference type="Proteomes" id="UP001520878">
    <property type="component" value="Unassembled WGS sequence"/>
</dbReference>
<proteinExistence type="predicted"/>
<accession>A0ABS8G3M6</accession>
<protein>
    <submittedName>
        <fullName evidence="1">Glycosyltransferase</fullName>
    </submittedName>
</protein>
<reference evidence="1 2" key="1">
    <citation type="submission" date="2021-10" db="EMBL/GenBank/DDBJ databases">
        <title>Draft genome of Aestuariibacter halophilus JC2043.</title>
        <authorList>
            <person name="Emsley S.A."/>
            <person name="Pfannmuller K.M."/>
            <person name="Ushijima B."/>
            <person name="Saw J.H."/>
            <person name="Videau P."/>
        </authorList>
    </citation>
    <scope>NUCLEOTIDE SEQUENCE [LARGE SCALE GENOMIC DNA]</scope>
    <source>
        <strain evidence="1 2">JC2043</strain>
    </source>
</reference>
<dbReference type="EMBL" id="JAJEWP010000001">
    <property type="protein sequence ID" value="MCC2615118.1"/>
    <property type="molecule type" value="Genomic_DNA"/>
</dbReference>
<dbReference type="Gene3D" id="3.40.50.2000">
    <property type="entry name" value="Glycogen Phosphorylase B"/>
    <property type="match status" value="1"/>
</dbReference>
<organism evidence="1 2">
    <name type="scientific">Fluctibacter halophilus</name>
    <dbReference type="NCBI Taxonomy" id="226011"/>
    <lineage>
        <taxon>Bacteria</taxon>
        <taxon>Pseudomonadati</taxon>
        <taxon>Pseudomonadota</taxon>
        <taxon>Gammaproteobacteria</taxon>
        <taxon>Alteromonadales</taxon>
        <taxon>Alteromonadaceae</taxon>
        <taxon>Fluctibacter</taxon>
    </lineage>
</organism>
<dbReference type="SUPFAM" id="SSF53756">
    <property type="entry name" value="UDP-Glycosyltransferase/glycogen phosphorylase"/>
    <property type="match status" value="1"/>
</dbReference>
<comment type="caution">
    <text evidence="1">The sequence shown here is derived from an EMBL/GenBank/DDBJ whole genome shotgun (WGS) entry which is preliminary data.</text>
</comment>
<sequence>MRLLVCYRINQHSTRMAGVFRKFQGQLAGFAAVGIEVYGLYMSYNRQCLSRWTPAGEEVLQQWQDIGKDTEQAVFWQHTVDAANVCDADVVYARYDQMYAEPHQALCFAALQEGGRKTVIEFPTFPYAEEIADPQRRSIDEGNRCLLSRHVDRVFSTAILEAIDGNPSIHFNNKINVHGERFSDSTAPLVADGSPIHLIAVANVCDWHGYDRVIEGLYNHVNGHQGAPVHVDIVGDGPALPDLVSRVNALALQPYVTFHGYQSGADLVALYDKASVGIGGIGAHRKSLTQDSALKNREYICNGLPVVMSTYDGDLQDFDYIHHVPADDSAVNIQALADFVLHCDQQPDIRQHIRQFGQSTLSWDSFAEQVKRAMEALYE</sequence>
<gene>
    <name evidence="1" type="ORF">LJ739_02530</name>
</gene>
<evidence type="ECO:0000313" key="1">
    <source>
        <dbReference type="EMBL" id="MCC2615118.1"/>
    </source>
</evidence>